<feature type="domain" description="Thioredoxin" evidence="7">
    <location>
        <begin position="59"/>
        <end position="204"/>
    </location>
</feature>
<dbReference type="PANTHER" id="PTHR42852">
    <property type="entry name" value="THIOL:DISULFIDE INTERCHANGE PROTEIN DSBE"/>
    <property type="match status" value="1"/>
</dbReference>
<comment type="subcellular location">
    <subcellularLocation>
        <location evidence="1">Cell envelope</location>
    </subcellularLocation>
</comment>
<dbReference type="PANTHER" id="PTHR42852:SF6">
    <property type="entry name" value="THIOL:DISULFIDE INTERCHANGE PROTEIN DSBE"/>
    <property type="match status" value="1"/>
</dbReference>
<keyword evidence="6" id="KW-0472">Membrane</keyword>
<dbReference type="PROSITE" id="PS00194">
    <property type="entry name" value="THIOREDOXIN_1"/>
    <property type="match status" value="1"/>
</dbReference>
<dbReference type="InterPro" id="IPR013766">
    <property type="entry name" value="Thioredoxin_domain"/>
</dbReference>
<evidence type="ECO:0000256" key="1">
    <source>
        <dbReference type="ARBA" id="ARBA00004196"/>
    </source>
</evidence>
<keyword evidence="4" id="KW-1015">Disulfide bond</keyword>
<keyword evidence="3" id="KW-0201">Cytochrome c-type biogenesis</keyword>
<evidence type="ECO:0000256" key="6">
    <source>
        <dbReference type="SAM" id="Phobius"/>
    </source>
</evidence>
<evidence type="ECO:0000256" key="5">
    <source>
        <dbReference type="ARBA" id="ARBA00023284"/>
    </source>
</evidence>
<dbReference type="GO" id="GO:0017004">
    <property type="term" value="P:cytochrome complex assembly"/>
    <property type="evidence" value="ECO:0007669"/>
    <property type="project" value="UniProtKB-KW"/>
</dbReference>
<dbReference type="SUPFAM" id="SSF52833">
    <property type="entry name" value="Thioredoxin-like"/>
    <property type="match status" value="1"/>
</dbReference>
<dbReference type="AlphaFoldDB" id="A0A179SHU1"/>
<dbReference type="CDD" id="cd03010">
    <property type="entry name" value="TlpA_like_DsbE"/>
    <property type="match status" value="1"/>
</dbReference>
<dbReference type="GO" id="GO:0030288">
    <property type="term" value="C:outer membrane-bounded periplasmic space"/>
    <property type="evidence" value="ECO:0007669"/>
    <property type="project" value="InterPro"/>
</dbReference>
<dbReference type="PROSITE" id="PS51352">
    <property type="entry name" value="THIOREDOXIN_2"/>
    <property type="match status" value="1"/>
</dbReference>
<evidence type="ECO:0000256" key="3">
    <source>
        <dbReference type="ARBA" id="ARBA00022748"/>
    </source>
</evidence>
<dbReference type="Proteomes" id="UP000078316">
    <property type="component" value="Unassembled WGS sequence"/>
</dbReference>
<dbReference type="InterPro" id="IPR013740">
    <property type="entry name" value="Redoxin"/>
</dbReference>
<protein>
    <submittedName>
        <fullName evidence="8">Thiol:disulfide interchange protein</fullName>
    </submittedName>
</protein>
<dbReference type="NCBIfam" id="TIGR00385">
    <property type="entry name" value="dsbE"/>
    <property type="match status" value="1"/>
</dbReference>
<dbReference type="EMBL" id="LWHQ01000007">
    <property type="protein sequence ID" value="OAS27029.1"/>
    <property type="molecule type" value="Genomic_DNA"/>
</dbReference>
<keyword evidence="6" id="KW-0812">Transmembrane</keyword>
<reference evidence="8 9" key="1">
    <citation type="submission" date="2016-04" db="EMBL/GenBank/DDBJ databases">
        <authorList>
            <person name="Evans L.H."/>
            <person name="Alamgir A."/>
            <person name="Owens N."/>
            <person name="Weber N.D."/>
            <person name="Virtaneva K."/>
            <person name="Barbian K."/>
            <person name="Babar A."/>
            <person name="Rosenke K."/>
        </authorList>
    </citation>
    <scope>NUCLEOTIDE SEQUENCE [LARGE SCALE GENOMIC DNA]</scope>
    <source>
        <strain evidence="8 9">PMB02</strain>
    </source>
</reference>
<keyword evidence="6" id="KW-1133">Transmembrane helix</keyword>
<proteinExistence type="inferred from homology"/>
<evidence type="ECO:0000313" key="8">
    <source>
        <dbReference type="EMBL" id="OAS27029.1"/>
    </source>
</evidence>
<dbReference type="OrthoDB" id="9799347at2"/>
<comment type="similarity">
    <text evidence="2">Belongs to the thioredoxin family. DsbE subfamily.</text>
</comment>
<dbReference type="InterPro" id="IPR036249">
    <property type="entry name" value="Thioredoxin-like_sf"/>
</dbReference>
<dbReference type="RefSeq" id="WP_048437018.1">
    <property type="nucleotide sequence ID" value="NZ_LWHQ01000007.1"/>
</dbReference>
<evidence type="ECO:0000259" key="7">
    <source>
        <dbReference type="PROSITE" id="PS51352"/>
    </source>
</evidence>
<gene>
    <name evidence="8" type="ORF">A5481_02915</name>
</gene>
<sequence>MQPVQQTAGDETSGDEAEEAPRRSRLLFLLPLLAFAALAGIFLGKLLTTGYDPSAVPSALIGRPVPDFTLPPVPGLATDGAAVPGLSAADFKGKVTVLNVWASWCAPCQIEHPMLVRLSRDGVNLVGIDYKDQPENGRRFLGRHGNPFKAVGADEDGRVGIDLGVYGVPETFVIGPDGRIREKLVGILTPENYDAFLARVRAMK</sequence>
<evidence type="ECO:0000256" key="4">
    <source>
        <dbReference type="ARBA" id="ARBA00023157"/>
    </source>
</evidence>
<dbReference type="InterPro" id="IPR004799">
    <property type="entry name" value="Periplasmic_diS_OxRdtase_DsbE"/>
</dbReference>
<keyword evidence="5" id="KW-0676">Redox-active center</keyword>
<dbReference type="Pfam" id="PF08534">
    <property type="entry name" value="Redoxin"/>
    <property type="match status" value="1"/>
</dbReference>
<organism evidence="8 9">
    <name type="scientific">Methylobacterium platani</name>
    <dbReference type="NCBI Taxonomy" id="427683"/>
    <lineage>
        <taxon>Bacteria</taxon>
        <taxon>Pseudomonadati</taxon>
        <taxon>Pseudomonadota</taxon>
        <taxon>Alphaproteobacteria</taxon>
        <taxon>Hyphomicrobiales</taxon>
        <taxon>Methylobacteriaceae</taxon>
        <taxon>Methylobacterium</taxon>
    </lineage>
</organism>
<accession>A0A179SHU1</accession>
<dbReference type="STRING" id="427683.A5481_02915"/>
<dbReference type="InterPro" id="IPR017937">
    <property type="entry name" value="Thioredoxin_CS"/>
</dbReference>
<feature type="transmembrane region" description="Helical" evidence="6">
    <location>
        <begin position="26"/>
        <end position="47"/>
    </location>
</feature>
<evidence type="ECO:0000313" key="9">
    <source>
        <dbReference type="Proteomes" id="UP000078316"/>
    </source>
</evidence>
<dbReference type="InterPro" id="IPR050553">
    <property type="entry name" value="Thioredoxin_ResA/DsbE_sf"/>
</dbReference>
<dbReference type="GO" id="GO:0015036">
    <property type="term" value="F:disulfide oxidoreductase activity"/>
    <property type="evidence" value="ECO:0007669"/>
    <property type="project" value="InterPro"/>
</dbReference>
<name>A0A179SHU1_9HYPH</name>
<dbReference type="Gene3D" id="3.40.30.10">
    <property type="entry name" value="Glutaredoxin"/>
    <property type="match status" value="1"/>
</dbReference>
<evidence type="ECO:0000256" key="2">
    <source>
        <dbReference type="ARBA" id="ARBA00007758"/>
    </source>
</evidence>
<comment type="caution">
    <text evidence="8">The sequence shown here is derived from an EMBL/GenBank/DDBJ whole genome shotgun (WGS) entry which is preliminary data.</text>
</comment>